<dbReference type="KEGG" id="yey:Y11_41581"/>
<evidence type="ECO:0000313" key="1">
    <source>
        <dbReference type="EMBL" id="CBY28372.1"/>
    </source>
</evidence>
<dbReference type="AlphaFoldDB" id="A0A0H3NTQ3"/>
<protein>
    <submittedName>
        <fullName evidence="1">Uncharacterized protein</fullName>
    </submittedName>
</protein>
<dbReference type="PATRIC" id="fig|930944.6.peg.4137"/>
<organism evidence="1 2">
    <name type="scientific">Yersinia enterocolitica subsp. palearctica serotype O:3 (strain DSM 13030 / CIP 106945 / Y11)</name>
    <dbReference type="NCBI Taxonomy" id="930944"/>
    <lineage>
        <taxon>Bacteria</taxon>
        <taxon>Pseudomonadati</taxon>
        <taxon>Pseudomonadota</taxon>
        <taxon>Gammaproteobacteria</taxon>
        <taxon>Enterobacterales</taxon>
        <taxon>Yersiniaceae</taxon>
        <taxon>Yersinia</taxon>
    </lineage>
</organism>
<dbReference type="HOGENOM" id="CLU_3350599_0_0_6"/>
<dbReference type="Proteomes" id="UP000008084">
    <property type="component" value="Chromosome"/>
</dbReference>
<dbReference type="EMBL" id="FR729477">
    <property type="protein sequence ID" value="CBY28372.1"/>
    <property type="molecule type" value="Genomic_DNA"/>
</dbReference>
<proteinExistence type="predicted"/>
<reference evidence="1 2" key="1">
    <citation type="journal article" date="2011" name="J. Bacteriol.">
        <title>Complete genome sequence of Yersinia enterocolitica subsp. palearctica serogroup O:3.</title>
        <authorList>
            <person name="Batzilla J."/>
            <person name="Hoper D."/>
            <person name="Antonenka U."/>
            <person name="Heesemann J."/>
            <person name="Rakin A."/>
        </authorList>
    </citation>
    <scope>NUCLEOTIDE SEQUENCE [LARGE SCALE GENOMIC DNA]</scope>
    <source>
        <strain evidence="2">DSM 13030 / CIP 106945 / Y11</strain>
    </source>
</reference>
<evidence type="ECO:0000313" key="2">
    <source>
        <dbReference type="Proteomes" id="UP000008084"/>
    </source>
</evidence>
<gene>
    <name evidence="1" type="ordered locus">Y11_41581</name>
</gene>
<sequence>MLVSLDDLPLIISHDFILAGDGLNTISSIYLIQPHHM</sequence>
<accession>A0A0H3NTQ3</accession>
<name>A0A0H3NTQ3_YERE1</name>